<name>A0A1Y2EWY6_PROLT</name>
<sequence length="71" mass="8094">MLICSHILYAAEQMFLLLSTSCIILHLCLAVKLARPTLQGDSSDFGQELIDFVTRLDRLELRVDRLCDKAR</sequence>
<gene>
    <name evidence="1" type="ORF">BCR37DRAFT_383695</name>
</gene>
<organism evidence="1 2">
    <name type="scientific">Protomyces lactucae-debilis</name>
    <dbReference type="NCBI Taxonomy" id="2754530"/>
    <lineage>
        <taxon>Eukaryota</taxon>
        <taxon>Fungi</taxon>
        <taxon>Dikarya</taxon>
        <taxon>Ascomycota</taxon>
        <taxon>Taphrinomycotina</taxon>
        <taxon>Taphrinomycetes</taxon>
        <taxon>Taphrinales</taxon>
        <taxon>Protomycetaceae</taxon>
        <taxon>Protomyces</taxon>
    </lineage>
</organism>
<dbReference type="RefSeq" id="XP_040722531.1">
    <property type="nucleotide sequence ID" value="XM_040870101.1"/>
</dbReference>
<dbReference type="Proteomes" id="UP000193685">
    <property type="component" value="Unassembled WGS sequence"/>
</dbReference>
<dbReference type="AlphaFoldDB" id="A0A1Y2EWY6"/>
<dbReference type="GeneID" id="63786700"/>
<keyword evidence="2" id="KW-1185">Reference proteome</keyword>
<evidence type="ECO:0000313" key="2">
    <source>
        <dbReference type="Proteomes" id="UP000193685"/>
    </source>
</evidence>
<accession>A0A1Y2EWY6</accession>
<dbReference type="EMBL" id="MCFI01000024">
    <property type="protein sequence ID" value="ORY76078.1"/>
    <property type="molecule type" value="Genomic_DNA"/>
</dbReference>
<reference evidence="1 2" key="1">
    <citation type="submission" date="2016-07" db="EMBL/GenBank/DDBJ databases">
        <title>Pervasive Adenine N6-methylation of Active Genes in Fungi.</title>
        <authorList>
            <consortium name="DOE Joint Genome Institute"/>
            <person name="Mondo S.J."/>
            <person name="Dannebaum R.O."/>
            <person name="Kuo R.C."/>
            <person name="Labutti K."/>
            <person name="Haridas S."/>
            <person name="Kuo A."/>
            <person name="Salamov A."/>
            <person name="Ahrendt S.R."/>
            <person name="Lipzen A."/>
            <person name="Sullivan W."/>
            <person name="Andreopoulos W.B."/>
            <person name="Clum A."/>
            <person name="Lindquist E."/>
            <person name="Daum C."/>
            <person name="Ramamoorthy G.K."/>
            <person name="Gryganskyi A."/>
            <person name="Culley D."/>
            <person name="Magnuson J.K."/>
            <person name="James T.Y."/>
            <person name="O'Malley M.A."/>
            <person name="Stajich J.E."/>
            <person name="Spatafora J.W."/>
            <person name="Visel A."/>
            <person name="Grigoriev I.V."/>
        </authorList>
    </citation>
    <scope>NUCLEOTIDE SEQUENCE [LARGE SCALE GENOMIC DNA]</scope>
    <source>
        <strain evidence="1 2">12-1054</strain>
    </source>
</reference>
<evidence type="ECO:0000313" key="1">
    <source>
        <dbReference type="EMBL" id="ORY76078.1"/>
    </source>
</evidence>
<proteinExistence type="predicted"/>
<protein>
    <submittedName>
        <fullName evidence="1">Uncharacterized protein</fullName>
    </submittedName>
</protein>
<comment type="caution">
    <text evidence="1">The sequence shown here is derived from an EMBL/GenBank/DDBJ whole genome shotgun (WGS) entry which is preliminary data.</text>
</comment>